<sequence length="53" mass="6173">MQRSFIIRETDLVKNIEVNLILLEEEPEPAFLRIKSDPSRARIFIDGRDTGET</sequence>
<evidence type="ECO:0000313" key="1">
    <source>
        <dbReference type="EMBL" id="KKL27166.1"/>
    </source>
</evidence>
<reference evidence="1" key="1">
    <citation type="journal article" date="2015" name="Nature">
        <title>Complex archaea that bridge the gap between prokaryotes and eukaryotes.</title>
        <authorList>
            <person name="Spang A."/>
            <person name="Saw J.H."/>
            <person name="Jorgensen S.L."/>
            <person name="Zaremba-Niedzwiedzka K."/>
            <person name="Martijn J."/>
            <person name="Lind A.E."/>
            <person name="van Eijk R."/>
            <person name="Schleper C."/>
            <person name="Guy L."/>
            <person name="Ettema T.J."/>
        </authorList>
    </citation>
    <scope>NUCLEOTIDE SEQUENCE</scope>
</reference>
<proteinExistence type="predicted"/>
<dbReference type="EMBL" id="LAZR01035567">
    <property type="protein sequence ID" value="KKL27166.1"/>
    <property type="molecule type" value="Genomic_DNA"/>
</dbReference>
<name>A0A0F9EBA7_9ZZZZ</name>
<organism evidence="1">
    <name type="scientific">marine sediment metagenome</name>
    <dbReference type="NCBI Taxonomy" id="412755"/>
    <lineage>
        <taxon>unclassified sequences</taxon>
        <taxon>metagenomes</taxon>
        <taxon>ecological metagenomes</taxon>
    </lineage>
</organism>
<feature type="non-terminal residue" evidence="1">
    <location>
        <position position="53"/>
    </location>
</feature>
<gene>
    <name evidence="1" type="ORF">LCGC14_2387880</name>
</gene>
<protein>
    <recommendedName>
        <fullName evidence="2">PEGA domain-containing protein</fullName>
    </recommendedName>
</protein>
<dbReference type="AlphaFoldDB" id="A0A0F9EBA7"/>
<comment type="caution">
    <text evidence="1">The sequence shown here is derived from an EMBL/GenBank/DDBJ whole genome shotgun (WGS) entry which is preliminary data.</text>
</comment>
<evidence type="ECO:0008006" key="2">
    <source>
        <dbReference type="Google" id="ProtNLM"/>
    </source>
</evidence>
<accession>A0A0F9EBA7</accession>